<dbReference type="EMBL" id="AACS02000009">
    <property type="protein sequence ID" value="EFI27021.1"/>
    <property type="molecule type" value="Genomic_DNA"/>
</dbReference>
<comment type="caution">
    <text evidence="1">The sequence shown here is derived from an EMBL/GenBank/DDBJ whole genome shotgun (WGS) entry which is preliminary data.</text>
</comment>
<gene>
    <name evidence="1" type="ORF">CC1G_15154</name>
</gene>
<evidence type="ECO:0000313" key="2">
    <source>
        <dbReference type="Proteomes" id="UP000001861"/>
    </source>
</evidence>
<dbReference type="HOGENOM" id="CLU_017505_0_0_1"/>
<dbReference type="VEuPathDB" id="FungiDB:CC1G_15154"/>
<dbReference type="GeneID" id="9378376"/>
<evidence type="ECO:0000313" key="1">
    <source>
        <dbReference type="EMBL" id="EFI27021.1"/>
    </source>
</evidence>
<protein>
    <submittedName>
        <fullName evidence="1">Uncharacterized protein</fullName>
    </submittedName>
</protein>
<dbReference type="AlphaFoldDB" id="D6RPS1"/>
<sequence>MTSTLRPPTTVSESSLVRRNVKYHPRQQLILDASLRKQIRVTVDPPSLDAILEHDEEGFSADETPDSPSKARSRELKAIGDHLGRVKAVGRALKELCPALGVLFDQMFGEAAYAQRKKAPSAYKDFFIQVAAEESVLQMINNSSVLALRSFLQNPTKATATQILAIPALYKVVQVHHDVASLVPIMVWLETRASHMLSALKVEEPLPGVQDGAAVGETRSNWTLTGCLYSMPQIRYRPKYPRLRNDQQRDKSSKRGDACGKYFTQYGEQRLTGGLMVAWCTHGICYGFHCIAESEGRDDVFSAMVTRWPVAPKRVVSGHTKCSPAAFLSEYANIDPRLVIINSSAAECGNGGLKKIRKSVSYMSQTRAIIYSKVFLSVWNRVRERRAKPK</sequence>
<accession>D6RPS1</accession>
<reference evidence="1 2" key="1">
    <citation type="journal article" date="2010" name="Proc. Natl. Acad. Sci. U.S.A.">
        <title>Insights into evolution of multicellular fungi from the assembled chromosomes of the mushroom Coprinopsis cinerea (Coprinus cinereus).</title>
        <authorList>
            <person name="Stajich J.E."/>
            <person name="Wilke S.K."/>
            <person name="Ahren D."/>
            <person name="Au C.H."/>
            <person name="Birren B.W."/>
            <person name="Borodovsky M."/>
            <person name="Burns C."/>
            <person name="Canback B."/>
            <person name="Casselton L.A."/>
            <person name="Cheng C.K."/>
            <person name="Deng J."/>
            <person name="Dietrich F.S."/>
            <person name="Fargo D.C."/>
            <person name="Farman M.L."/>
            <person name="Gathman A.C."/>
            <person name="Goldberg J."/>
            <person name="Guigo R."/>
            <person name="Hoegger P.J."/>
            <person name="Hooker J.B."/>
            <person name="Huggins A."/>
            <person name="James T.Y."/>
            <person name="Kamada T."/>
            <person name="Kilaru S."/>
            <person name="Kodira C."/>
            <person name="Kues U."/>
            <person name="Kupfer D."/>
            <person name="Kwan H.S."/>
            <person name="Lomsadze A."/>
            <person name="Li W."/>
            <person name="Lilly W.W."/>
            <person name="Ma L.J."/>
            <person name="Mackey A.J."/>
            <person name="Manning G."/>
            <person name="Martin F."/>
            <person name="Muraguchi H."/>
            <person name="Natvig D.O."/>
            <person name="Palmerini H."/>
            <person name="Ramesh M.A."/>
            <person name="Rehmeyer C.J."/>
            <person name="Roe B.A."/>
            <person name="Shenoy N."/>
            <person name="Stanke M."/>
            <person name="Ter-Hovhannisyan V."/>
            <person name="Tunlid A."/>
            <person name="Velagapudi R."/>
            <person name="Vision T.J."/>
            <person name="Zeng Q."/>
            <person name="Zolan M.E."/>
            <person name="Pukkila P.J."/>
        </authorList>
    </citation>
    <scope>NUCLEOTIDE SEQUENCE [LARGE SCALE GENOMIC DNA]</scope>
    <source>
        <strain evidence="2">Okayama-7 / 130 / ATCC MYA-4618 / FGSC 9003</strain>
    </source>
</reference>
<dbReference type="PANTHER" id="PTHR34305:SF1">
    <property type="entry name" value="SWIM-TYPE DOMAIN-CONTAINING PROTEIN"/>
    <property type="match status" value="1"/>
</dbReference>
<dbReference type="PANTHER" id="PTHR34305">
    <property type="entry name" value="EXPRESSED PROTEIN"/>
    <property type="match status" value="1"/>
</dbReference>
<dbReference type="Proteomes" id="UP000001861">
    <property type="component" value="Unassembled WGS sequence"/>
</dbReference>
<dbReference type="KEGG" id="cci:CC1G_15154"/>
<organism evidence="1 2">
    <name type="scientific">Coprinopsis cinerea (strain Okayama-7 / 130 / ATCC MYA-4618 / FGSC 9003)</name>
    <name type="common">Inky cap fungus</name>
    <name type="synonym">Hormographiella aspergillata</name>
    <dbReference type="NCBI Taxonomy" id="240176"/>
    <lineage>
        <taxon>Eukaryota</taxon>
        <taxon>Fungi</taxon>
        <taxon>Dikarya</taxon>
        <taxon>Basidiomycota</taxon>
        <taxon>Agaricomycotina</taxon>
        <taxon>Agaricomycetes</taxon>
        <taxon>Agaricomycetidae</taxon>
        <taxon>Agaricales</taxon>
        <taxon>Agaricineae</taxon>
        <taxon>Psathyrellaceae</taxon>
        <taxon>Coprinopsis</taxon>
    </lineage>
</organism>
<name>D6RPS1_COPC7</name>
<keyword evidence="2" id="KW-1185">Reference proteome</keyword>
<dbReference type="OrthoDB" id="5598737at2759"/>
<dbReference type="InParanoid" id="D6RPS1"/>
<proteinExistence type="predicted"/>
<dbReference type="RefSeq" id="XP_002910515.1">
    <property type="nucleotide sequence ID" value="XM_002910469.1"/>
</dbReference>
<dbReference type="eggNOG" id="ENOG502S87Y">
    <property type="taxonomic scope" value="Eukaryota"/>
</dbReference>